<dbReference type="NCBIfam" id="TIGR00254">
    <property type="entry name" value="GGDEF"/>
    <property type="match status" value="1"/>
</dbReference>
<dbReference type="InterPro" id="IPR043128">
    <property type="entry name" value="Rev_trsase/Diguanyl_cyclase"/>
</dbReference>
<evidence type="ECO:0000313" key="8">
    <source>
        <dbReference type="Proteomes" id="UP000632858"/>
    </source>
</evidence>
<dbReference type="SUPFAM" id="SSF55785">
    <property type="entry name" value="PYP-like sensor domain (PAS domain)"/>
    <property type="match status" value="2"/>
</dbReference>
<dbReference type="InterPro" id="IPR000700">
    <property type="entry name" value="PAS-assoc_C"/>
</dbReference>
<evidence type="ECO:0000256" key="2">
    <source>
        <dbReference type="SAM" id="Coils"/>
    </source>
</evidence>
<dbReference type="InterPro" id="IPR001610">
    <property type="entry name" value="PAC"/>
</dbReference>
<dbReference type="EMBL" id="BMFO01000001">
    <property type="protein sequence ID" value="GGF86125.1"/>
    <property type="molecule type" value="Genomic_DNA"/>
</dbReference>
<accession>A0A917FKP9</accession>
<gene>
    <name evidence="7" type="ORF">GCM10010960_05170</name>
</gene>
<dbReference type="InterPro" id="IPR000014">
    <property type="entry name" value="PAS"/>
</dbReference>
<dbReference type="Gene3D" id="3.30.70.270">
    <property type="match status" value="1"/>
</dbReference>
<dbReference type="Pfam" id="PF08448">
    <property type="entry name" value="PAS_4"/>
    <property type="match status" value="1"/>
</dbReference>
<dbReference type="GO" id="GO:0003824">
    <property type="term" value="F:catalytic activity"/>
    <property type="evidence" value="ECO:0007669"/>
    <property type="project" value="UniProtKB-ARBA"/>
</dbReference>
<dbReference type="AlphaFoldDB" id="A0A917FKP9"/>
<dbReference type="PROSITE" id="PS50112">
    <property type="entry name" value="PAS"/>
    <property type="match status" value="2"/>
</dbReference>
<dbReference type="Gene3D" id="3.30.450.20">
    <property type="entry name" value="PAS domain"/>
    <property type="match status" value="2"/>
</dbReference>
<dbReference type="SMART" id="SM00086">
    <property type="entry name" value="PAC"/>
    <property type="match status" value="1"/>
</dbReference>
<evidence type="ECO:0000259" key="6">
    <source>
        <dbReference type="PROSITE" id="PS50887"/>
    </source>
</evidence>
<keyword evidence="2" id="KW-0175">Coiled coil</keyword>
<dbReference type="InterPro" id="IPR035965">
    <property type="entry name" value="PAS-like_dom_sf"/>
</dbReference>
<evidence type="ECO:0000313" key="7">
    <source>
        <dbReference type="EMBL" id="GGF86125.1"/>
    </source>
</evidence>
<dbReference type="PANTHER" id="PTHR44757:SF2">
    <property type="entry name" value="BIOFILM ARCHITECTURE MAINTENANCE PROTEIN MBAA"/>
    <property type="match status" value="1"/>
</dbReference>
<feature type="compositionally biased region" description="Polar residues" evidence="3">
    <location>
        <begin position="15"/>
        <end position="37"/>
    </location>
</feature>
<dbReference type="Proteomes" id="UP000632858">
    <property type="component" value="Unassembled WGS sequence"/>
</dbReference>
<feature type="domain" description="PAS" evidence="4">
    <location>
        <begin position="83"/>
        <end position="153"/>
    </location>
</feature>
<reference evidence="7" key="1">
    <citation type="journal article" date="2014" name="Int. J. Syst. Evol. Microbiol.">
        <title>Complete genome sequence of Corynebacterium casei LMG S-19264T (=DSM 44701T), isolated from a smear-ripened cheese.</title>
        <authorList>
            <consortium name="US DOE Joint Genome Institute (JGI-PGF)"/>
            <person name="Walter F."/>
            <person name="Albersmeier A."/>
            <person name="Kalinowski J."/>
            <person name="Ruckert C."/>
        </authorList>
    </citation>
    <scope>NUCLEOTIDE SEQUENCE</scope>
    <source>
        <strain evidence="7">CGMCC 1.12726</strain>
    </source>
</reference>
<evidence type="ECO:0000259" key="5">
    <source>
        <dbReference type="PROSITE" id="PS50113"/>
    </source>
</evidence>
<dbReference type="CDD" id="cd01949">
    <property type="entry name" value="GGDEF"/>
    <property type="match status" value="1"/>
</dbReference>
<comment type="caution">
    <text evidence="7">The sequence shown here is derived from an EMBL/GenBank/DDBJ whole genome shotgun (WGS) entry which is preliminary data.</text>
</comment>
<dbReference type="SMART" id="SM00091">
    <property type="entry name" value="PAS"/>
    <property type="match status" value="2"/>
</dbReference>
<dbReference type="NCBIfam" id="TIGR00229">
    <property type="entry name" value="sensory_box"/>
    <property type="match status" value="1"/>
</dbReference>
<dbReference type="CDD" id="cd00130">
    <property type="entry name" value="PAS"/>
    <property type="match status" value="1"/>
</dbReference>
<dbReference type="InterPro" id="IPR013656">
    <property type="entry name" value="PAS_4"/>
</dbReference>
<feature type="domain" description="PAS" evidence="4">
    <location>
        <begin position="225"/>
        <end position="279"/>
    </location>
</feature>
<dbReference type="SUPFAM" id="SSF55073">
    <property type="entry name" value="Nucleotide cyclase"/>
    <property type="match status" value="1"/>
</dbReference>
<dbReference type="RefSeq" id="WP_188447435.1">
    <property type="nucleotide sequence ID" value="NZ_BMFO01000001.1"/>
</dbReference>
<dbReference type="InterPro" id="IPR013655">
    <property type="entry name" value="PAS_fold_3"/>
</dbReference>
<dbReference type="PANTHER" id="PTHR44757">
    <property type="entry name" value="DIGUANYLATE CYCLASE DGCP"/>
    <property type="match status" value="1"/>
</dbReference>
<dbReference type="SMART" id="SM00267">
    <property type="entry name" value="GGDEF"/>
    <property type="match status" value="1"/>
</dbReference>
<dbReference type="PROSITE" id="PS50113">
    <property type="entry name" value="PAC"/>
    <property type="match status" value="2"/>
</dbReference>
<evidence type="ECO:0000256" key="1">
    <source>
        <dbReference type="ARBA" id="ARBA00001946"/>
    </source>
</evidence>
<evidence type="ECO:0000259" key="4">
    <source>
        <dbReference type="PROSITE" id="PS50112"/>
    </source>
</evidence>
<reference evidence="7" key="2">
    <citation type="submission" date="2020-09" db="EMBL/GenBank/DDBJ databases">
        <authorList>
            <person name="Sun Q."/>
            <person name="Zhou Y."/>
        </authorList>
    </citation>
    <scope>NUCLEOTIDE SEQUENCE</scope>
    <source>
        <strain evidence="7">CGMCC 1.12726</strain>
    </source>
</reference>
<comment type="cofactor">
    <cofactor evidence="1">
        <name>Mg(2+)</name>
        <dbReference type="ChEBI" id="CHEBI:18420"/>
    </cofactor>
</comment>
<feature type="domain" description="GGDEF" evidence="6">
    <location>
        <begin position="387"/>
        <end position="520"/>
    </location>
</feature>
<name>A0A917FKP9_9GAMM</name>
<evidence type="ECO:0008006" key="9">
    <source>
        <dbReference type="Google" id="ProtNLM"/>
    </source>
</evidence>
<organism evidence="7 8">
    <name type="scientific">Arenimonas maotaiensis</name>
    <dbReference type="NCBI Taxonomy" id="1446479"/>
    <lineage>
        <taxon>Bacteria</taxon>
        <taxon>Pseudomonadati</taxon>
        <taxon>Pseudomonadota</taxon>
        <taxon>Gammaproteobacteria</taxon>
        <taxon>Lysobacterales</taxon>
        <taxon>Lysobacteraceae</taxon>
        <taxon>Arenimonas</taxon>
    </lineage>
</organism>
<sequence>MTPQGMGNRPDSDDAISTQSTASCAQCPTPGAAQTGQTPPPGRSLPPGCDECGYVRDLLADLETRLRREMDGQRETEQALLRSRDALEAFMDAVGESALLLAADGTLLAINRVGAERLHRRKEDIIGQSVYALLPEPIASERRRNVERVLRSRCNDRFVDERDGRQVEHTLYPVFGADGAVAQLAIIGTDVTERLALQQAVEDARRRLQTLIGNLPGIAYRCRNDRDWTMEFLSDGCEELTGYRAAALVGNRLRSYAELIHPEDRERVWQTVQDGVAGRRRFSMDYRIRTADGGERWVHENGLPLFDADGRVEALEGFISDITEQRLAEQRLQEALQNQEALNRALEDSRRELAELAIRDPLTRLYNRRFMEEALVRELVRAERETDSLAVAMLDLDHFKAYNDDFGHAAGDAVLRAFAQAMHSFRQGSDVACRFGGEEFVLILPGLDRDGAFARLDAFRRTVAGLVVRHEGRELPRLRVSIGVSFYPEHGRQVDVLLDQADQAMYRAKAAGRDRVMMAE</sequence>
<protein>
    <recommendedName>
        <fullName evidence="9">Diguanylate cyclase</fullName>
    </recommendedName>
</protein>
<feature type="domain" description="PAC" evidence="5">
    <location>
        <begin position="152"/>
        <end position="203"/>
    </location>
</feature>
<evidence type="ECO:0000256" key="3">
    <source>
        <dbReference type="SAM" id="MobiDB-lite"/>
    </source>
</evidence>
<dbReference type="InterPro" id="IPR029787">
    <property type="entry name" value="Nucleotide_cyclase"/>
</dbReference>
<feature type="region of interest" description="Disordered" evidence="3">
    <location>
        <begin position="1"/>
        <end position="49"/>
    </location>
</feature>
<dbReference type="FunFam" id="3.30.70.270:FF:000001">
    <property type="entry name" value="Diguanylate cyclase domain protein"/>
    <property type="match status" value="1"/>
</dbReference>
<dbReference type="InterPro" id="IPR000160">
    <property type="entry name" value="GGDEF_dom"/>
</dbReference>
<dbReference type="InterPro" id="IPR052155">
    <property type="entry name" value="Biofilm_reg_signaling"/>
</dbReference>
<dbReference type="PROSITE" id="PS50887">
    <property type="entry name" value="GGDEF"/>
    <property type="match status" value="1"/>
</dbReference>
<feature type="domain" description="PAC" evidence="5">
    <location>
        <begin position="282"/>
        <end position="334"/>
    </location>
</feature>
<feature type="coiled-coil region" evidence="2">
    <location>
        <begin position="322"/>
        <end position="359"/>
    </location>
</feature>
<dbReference type="Pfam" id="PF00990">
    <property type="entry name" value="GGDEF"/>
    <property type="match status" value="1"/>
</dbReference>
<keyword evidence="8" id="KW-1185">Reference proteome</keyword>
<proteinExistence type="predicted"/>
<dbReference type="Pfam" id="PF08447">
    <property type="entry name" value="PAS_3"/>
    <property type="match status" value="1"/>
</dbReference>